<dbReference type="PANTHER" id="PTHR30151:SF0">
    <property type="entry name" value="ABC TRANSPORTER PERMEASE PROTEIN MJ0413-RELATED"/>
    <property type="match status" value="1"/>
</dbReference>
<evidence type="ECO:0000256" key="1">
    <source>
        <dbReference type="ARBA" id="ARBA00004651"/>
    </source>
</evidence>
<proteinExistence type="inferred from homology"/>
<feature type="transmembrane region" description="Helical" evidence="7">
    <location>
        <begin position="39"/>
        <end position="57"/>
    </location>
</feature>
<dbReference type="InterPro" id="IPR035906">
    <property type="entry name" value="MetI-like_sf"/>
</dbReference>
<accession>A0A1T4XEJ4</accession>
<keyword evidence="10" id="KW-1185">Reference proteome</keyword>
<dbReference type="STRING" id="1147123.SAMN05443428_10873"/>
<feature type="transmembrane region" description="Helical" evidence="7">
    <location>
        <begin position="121"/>
        <end position="140"/>
    </location>
</feature>
<evidence type="ECO:0000259" key="8">
    <source>
        <dbReference type="PROSITE" id="PS50928"/>
    </source>
</evidence>
<dbReference type="PANTHER" id="PTHR30151">
    <property type="entry name" value="ALKANE SULFONATE ABC TRANSPORTER-RELATED, MEMBRANE SUBUNIT"/>
    <property type="match status" value="1"/>
</dbReference>
<dbReference type="PROSITE" id="PS50928">
    <property type="entry name" value="ABC_TM1"/>
    <property type="match status" value="1"/>
</dbReference>
<gene>
    <name evidence="9" type="ORF">SAMN05443428_10873</name>
</gene>
<keyword evidence="6 7" id="KW-0472">Membrane</keyword>
<dbReference type="GO" id="GO:0005886">
    <property type="term" value="C:plasma membrane"/>
    <property type="evidence" value="ECO:0007669"/>
    <property type="project" value="UniProtKB-SubCell"/>
</dbReference>
<dbReference type="AlphaFoldDB" id="A0A1T4XEJ4"/>
<dbReference type="GO" id="GO:0055085">
    <property type="term" value="P:transmembrane transport"/>
    <property type="evidence" value="ECO:0007669"/>
    <property type="project" value="InterPro"/>
</dbReference>
<evidence type="ECO:0000256" key="4">
    <source>
        <dbReference type="ARBA" id="ARBA00022692"/>
    </source>
</evidence>
<feature type="transmembrane region" description="Helical" evidence="7">
    <location>
        <begin position="62"/>
        <end position="81"/>
    </location>
</feature>
<reference evidence="10" key="1">
    <citation type="submission" date="2017-02" db="EMBL/GenBank/DDBJ databases">
        <authorList>
            <person name="Varghese N."/>
            <person name="Submissions S."/>
        </authorList>
    </citation>
    <scope>NUCLEOTIDE SEQUENCE [LARGE SCALE GENOMIC DNA]</scope>
    <source>
        <strain evidence="10">USBA 833</strain>
    </source>
</reference>
<comment type="subcellular location">
    <subcellularLocation>
        <location evidence="1 7">Cell membrane</location>
        <topology evidence="1 7">Multi-pass membrane protein</topology>
    </subcellularLocation>
</comment>
<dbReference type="Pfam" id="PF00528">
    <property type="entry name" value="BPD_transp_1"/>
    <property type="match status" value="1"/>
</dbReference>
<dbReference type="OrthoDB" id="9804353at2"/>
<organism evidence="9 10">
    <name type="scientific">Caloramator quimbayensis</name>
    <dbReference type="NCBI Taxonomy" id="1147123"/>
    <lineage>
        <taxon>Bacteria</taxon>
        <taxon>Bacillati</taxon>
        <taxon>Bacillota</taxon>
        <taxon>Clostridia</taxon>
        <taxon>Eubacteriales</taxon>
        <taxon>Clostridiaceae</taxon>
        <taxon>Caloramator</taxon>
    </lineage>
</organism>
<name>A0A1T4XEJ4_9CLOT</name>
<keyword evidence="2 7" id="KW-0813">Transport</keyword>
<evidence type="ECO:0000256" key="7">
    <source>
        <dbReference type="RuleBase" id="RU363032"/>
    </source>
</evidence>
<protein>
    <submittedName>
        <fullName evidence="9">NitT/TauT family transport system permease protein</fullName>
    </submittedName>
</protein>
<dbReference type="EMBL" id="FUYH01000008">
    <property type="protein sequence ID" value="SKA87889.1"/>
    <property type="molecule type" value="Genomic_DNA"/>
</dbReference>
<dbReference type="Gene3D" id="1.10.3720.10">
    <property type="entry name" value="MetI-like"/>
    <property type="match status" value="1"/>
</dbReference>
<dbReference type="InterPro" id="IPR000515">
    <property type="entry name" value="MetI-like"/>
</dbReference>
<evidence type="ECO:0000313" key="10">
    <source>
        <dbReference type="Proteomes" id="UP000190105"/>
    </source>
</evidence>
<sequence length="246" mass="28287">MKNEKRYKKNIYAILVILLFWQIISSVLNKPIIPQPSIVLLYMIKSFFSIIFVHLLFSFGRIVFGVFISIVIGITLGIIMGYNNRYDDILSPIIYFIYPIPKVALLPVVMLFFGLGELSKIIMIILIVVFQVIVAARDAVKNIPKETYYSLYTLGASKYDILKNVLFPAALPDILTSIRVSTGTAVSVLFFIETYGTEYGMGYFIMDSWMRVNYVEMYSGIIIMGILGFLLFLMIDFFEKRFCVWK</sequence>
<comment type="similarity">
    <text evidence="7">Belongs to the binding-protein-dependent transport system permease family.</text>
</comment>
<dbReference type="SUPFAM" id="SSF161098">
    <property type="entry name" value="MetI-like"/>
    <property type="match status" value="1"/>
</dbReference>
<keyword evidence="5 7" id="KW-1133">Transmembrane helix</keyword>
<keyword evidence="3" id="KW-1003">Cell membrane</keyword>
<evidence type="ECO:0000256" key="2">
    <source>
        <dbReference type="ARBA" id="ARBA00022448"/>
    </source>
</evidence>
<keyword evidence="4 7" id="KW-0812">Transmembrane</keyword>
<feature type="transmembrane region" description="Helical" evidence="7">
    <location>
        <begin position="12"/>
        <end position="33"/>
    </location>
</feature>
<dbReference type="RefSeq" id="WP_078696380.1">
    <property type="nucleotide sequence ID" value="NZ_FUYH01000008.1"/>
</dbReference>
<evidence type="ECO:0000313" key="9">
    <source>
        <dbReference type="EMBL" id="SKA87889.1"/>
    </source>
</evidence>
<feature type="domain" description="ABC transmembrane type-1" evidence="8">
    <location>
        <begin position="55"/>
        <end position="239"/>
    </location>
</feature>
<evidence type="ECO:0000256" key="3">
    <source>
        <dbReference type="ARBA" id="ARBA00022475"/>
    </source>
</evidence>
<dbReference type="CDD" id="cd06261">
    <property type="entry name" value="TM_PBP2"/>
    <property type="match status" value="1"/>
</dbReference>
<dbReference type="Proteomes" id="UP000190105">
    <property type="component" value="Unassembled WGS sequence"/>
</dbReference>
<feature type="transmembrane region" description="Helical" evidence="7">
    <location>
        <begin position="217"/>
        <end position="238"/>
    </location>
</feature>
<evidence type="ECO:0000256" key="5">
    <source>
        <dbReference type="ARBA" id="ARBA00022989"/>
    </source>
</evidence>
<feature type="transmembrane region" description="Helical" evidence="7">
    <location>
        <begin position="93"/>
        <end position="114"/>
    </location>
</feature>
<evidence type="ECO:0000256" key="6">
    <source>
        <dbReference type="ARBA" id="ARBA00023136"/>
    </source>
</evidence>